<keyword evidence="2" id="KW-1185">Reference proteome</keyword>
<dbReference type="KEGG" id="fln:FLA_0377"/>
<reference evidence="2" key="1">
    <citation type="submission" date="2017-01" db="EMBL/GenBank/DDBJ databases">
        <authorList>
            <person name="Varghese N."/>
            <person name="Submissions S."/>
        </authorList>
    </citation>
    <scope>NUCLEOTIDE SEQUENCE [LARGE SCALE GENOMIC DNA]</scope>
    <source>
        <strain evidence="2">DSM 21054</strain>
    </source>
</reference>
<dbReference type="Proteomes" id="UP000186917">
    <property type="component" value="Unassembled WGS sequence"/>
</dbReference>
<organism evidence="1 2">
    <name type="scientific">Filimonas lacunae</name>
    <dbReference type="NCBI Taxonomy" id="477680"/>
    <lineage>
        <taxon>Bacteria</taxon>
        <taxon>Pseudomonadati</taxon>
        <taxon>Bacteroidota</taxon>
        <taxon>Chitinophagia</taxon>
        <taxon>Chitinophagales</taxon>
        <taxon>Chitinophagaceae</taxon>
        <taxon>Filimonas</taxon>
    </lineage>
</organism>
<evidence type="ECO:0000313" key="1">
    <source>
        <dbReference type="EMBL" id="SIT31254.1"/>
    </source>
</evidence>
<dbReference type="STRING" id="477680.SAMN05421788_110117"/>
<dbReference type="OrthoDB" id="620967at2"/>
<proteinExistence type="predicted"/>
<gene>
    <name evidence="1" type="ORF">SAMN05421788_110117</name>
</gene>
<dbReference type="EMBL" id="FTOR01000010">
    <property type="protein sequence ID" value="SIT31254.1"/>
    <property type="molecule type" value="Genomic_DNA"/>
</dbReference>
<protein>
    <submittedName>
        <fullName evidence="1">Protein CcmA, bactofilin family</fullName>
    </submittedName>
</protein>
<sequence>MHPSFETITVTDAKSQYTIHENIFENSDMFEDSIDTNSSFYLHKGDLILTDHFLLNTDKLPAGIEGYIVDGNLQVQGNIINEEGDYGPALYVTGNIECRSLLIGGSPTHVKGSVTAEEVIMLHYNHGWMKCPGLFTAPVMIVEDYHFIPTRKNIRDFYYNDNDPASPEENACFENDEEDEHISLNLQAVLNNKLTSSFEEIRYDLAEGEYVLQPTEHNIHYWQKKIDRNYRNLKRVPHEQRTQTLCMQALHKSVFALQHFPPSLITPELALQAVNISGIALRNLPETLITRELCQIAATKGAIIDLDIPERFYDATLLQTLISHNDSQMERIPASFITEDLLVTYVKSGRGAWLDKYCNAAGVSKENVLKRVIEADAQYLENIFGWHFSADTYAYSQLLYNNEMHSKAWSDITQKYQRKLDRL</sequence>
<accession>A0A173MA48</accession>
<name>A0A173MA48_9BACT</name>
<dbReference type="AlphaFoldDB" id="A0A173MA48"/>
<dbReference type="RefSeq" id="WP_076381701.1">
    <property type="nucleotide sequence ID" value="NZ_AP017422.1"/>
</dbReference>
<evidence type="ECO:0000313" key="2">
    <source>
        <dbReference type="Proteomes" id="UP000186917"/>
    </source>
</evidence>